<dbReference type="Pfam" id="PF05494">
    <property type="entry name" value="MlaC"/>
    <property type="match status" value="1"/>
</dbReference>
<name>A0A5K7YPN4_9BACT</name>
<accession>A0A5K7YPN4</accession>
<dbReference type="Proteomes" id="UP000427906">
    <property type="component" value="Chromosome"/>
</dbReference>
<dbReference type="InterPro" id="IPR042245">
    <property type="entry name" value="Tgt2/MlaC_sf"/>
</dbReference>
<dbReference type="EMBL" id="AP021874">
    <property type="protein sequence ID" value="BBO70295.1"/>
    <property type="molecule type" value="Genomic_DNA"/>
</dbReference>
<dbReference type="OrthoDB" id="9798905at2"/>
<dbReference type="PANTHER" id="PTHR36573:SF1">
    <property type="entry name" value="INTERMEMBRANE PHOSPHOLIPID TRANSPORT SYSTEM BINDING PROTEIN MLAC"/>
    <property type="match status" value="1"/>
</dbReference>
<dbReference type="RefSeq" id="WP_155318253.1">
    <property type="nucleotide sequence ID" value="NZ_AP021874.1"/>
</dbReference>
<protein>
    <submittedName>
        <fullName evidence="1">Toluene tolerance protein</fullName>
    </submittedName>
</protein>
<evidence type="ECO:0000313" key="2">
    <source>
        <dbReference type="Proteomes" id="UP000427906"/>
    </source>
</evidence>
<dbReference type="AlphaFoldDB" id="A0A5K7YPN4"/>
<dbReference type="KEGG" id="dalk:DSCA_42250"/>
<dbReference type="PIRSF" id="PIRSF004649">
    <property type="entry name" value="MlaC"/>
    <property type="match status" value="1"/>
</dbReference>
<gene>
    <name evidence="1" type="ORF">DSCA_42250</name>
</gene>
<keyword evidence="2" id="KW-1185">Reference proteome</keyword>
<evidence type="ECO:0000313" key="1">
    <source>
        <dbReference type="EMBL" id="BBO70295.1"/>
    </source>
</evidence>
<proteinExistence type="predicted"/>
<organism evidence="1 2">
    <name type="scientific">Desulfosarcina alkanivorans</name>
    <dbReference type="NCBI Taxonomy" id="571177"/>
    <lineage>
        <taxon>Bacteria</taxon>
        <taxon>Pseudomonadati</taxon>
        <taxon>Thermodesulfobacteriota</taxon>
        <taxon>Desulfobacteria</taxon>
        <taxon>Desulfobacterales</taxon>
        <taxon>Desulfosarcinaceae</taxon>
        <taxon>Desulfosarcina</taxon>
    </lineage>
</organism>
<dbReference type="InterPro" id="IPR008869">
    <property type="entry name" value="MlaC/ttg2D"/>
</dbReference>
<dbReference type="PANTHER" id="PTHR36573">
    <property type="entry name" value="INTERMEMBRANE PHOSPHOLIPID TRANSPORT SYSTEM BINDING PROTEIN MLAC"/>
    <property type="match status" value="1"/>
</dbReference>
<sequence>MIGKGIAGAWMVVVLMVFPVLAVSMEPMAVVKAPIDAVIAILNDPRYRVADTRLVQRDEIWKSVKPMFDFEEISRRAVARNWRKFADAEKVAFTDVFSRFLGNTYIDKIQGEYHNEQIVYLGQNFHSDVYAEVRTTIVRETVEIPVNYRMRRGADGQWKVYDVIVEGVSLVKNYRTQFASILRKEKPAQLIERLNKKLAEQNRQLAEDG</sequence>
<dbReference type="Gene3D" id="3.10.450.710">
    <property type="entry name" value="Tgt2/MlaC"/>
    <property type="match status" value="1"/>
</dbReference>
<reference evidence="1 2" key="1">
    <citation type="submission" date="2019-11" db="EMBL/GenBank/DDBJ databases">
        <title>Comparative genomics of hydrocarbon-degrading Desulfosarcina strains.</title>
        <authorList>
            <person name="Watanabe M."/>
            <person name="Kojima H."/>
            <person name="Fukui M."/>
        </authorList>
    </citation>
    <scope>NUCLEOTIDE SEQUENCE [LARGE SCALE GENOMIC DNA]</scope>
    <source>
        <strain evidence="1 2">PL12</strain>
    </source>
</reference>